<dbReference type="InterPro" id="IPR046346">
    <property type="entry name" value="Aminoacid_DH-like_N_sf"/>
</dbReference>
<dbReference type="PANTHER" id="PTHR11606">
    <property type="entry name" value="GLUTAMATE DEHYDROGENASE"/>
    <property type="match status" value="1"/>
</dbReference>
<dbReference type="InterPro" id="IPR006097">
    <property type="entry name" value="Glu/Leu/Phe/Val/Trp_DH_dimer"/>
</dbReference>
<accession>A0A3A5HC40</accession>
<evidence type="ECO:0000313" key="4">
    <source>
        <dbReference type="EMBL" id="RJS47842.1"/>
    </source>
</evidence>
<dbReference type="OrthoDB" id="9803297at2"/>
<dbReference type="Proteomes" id="UP000276542">
    <property type="component" value="Unassembled WGS sequence"/>
</dbReference>
<reference evidence="5" key="1">
    <citation type="submission" date="2018-09" db="EMBL/GenBank/DDBJ databases">
        <authorList>
            <person name="Zhu H."/>
        </authorList>
    </citation>
    <scope>NUCLEOTIDE SEQUENCE [LARGE SCALE GENOMIC DNA]</scope>
    <source>
        <strain evidence="5">K1W22B-1</strain>
    </source>
</reference>
<organism evidence="4 5">
    <name type="scientific">Nocardioides cavernaquae</name>
    <dbReference type="NCBI Taxonomy" id="2321396"/>
    <lineage>
        <taxon>Bacteria</taxon>
        <taxon>Bacillati</taxon>
        <taxon>Actinomycetota</taxon>
        <taxon>Actinomycetes</taxon>
        <taxon>Propionibacteriales</taxon>
        <taxon>Nocardioidaceae</taxon>
        <taxon>Nocardioides</taxon>
    </lineage>
</organism>
<dbReference type="RefSeq" id="WP_120061796.1">
    <property type="nucleotide sequence ID" value="NZ_QYRP01000002.1"/>
</dbReference>
<dbReference type="GO" id="GO:0004352">
    <property type="term" value="F:glutamate dehydrogenase (NAD+) activity"/>
    <property type="evidence" value="ECO:0007669"/>
    <property type="project" value="TreeGrafter"/>
</dbReference>
<dbReference type="Pfam" id="PF02812">
    <property type="entry name" value="ELFV_dehydrog_N"/>
    <property type="match status" value="1"/>
</dbReference>
<dbReference type="InterPro" id="IPR036291">
    <property type="entry name" value="NAD(P)-bd_dom_sf"/>
</dbReference>
<dbReference type="Pfam" id="PF00208">
    <property type="entry name" value="ELFV_dehydrog"/>
    <property type="match status" value="1"/>
</dbReference>
<feature type="domain" description="Glutamate/phenylalanine/leucine/valine/L-tryptophan dehydrogenase C-terminal" evidence="3">
    <location>
        <begin position="182"/>
        <end position="417"/>
    </location>
</feature>
<sequence>MKDLLARFESTPPEVVFEWHDSETDAVGWVVINSLRGGAAGGGTRMRAGLNRREVESLAKTMEVKFTVAGPPIGGAKSGIDFDPSDPRKDGVLRRWFAAVAPLLKAYYGTGGDLNVDEASEVVPMTEANGLWHPQEGIVTGHFHAEGFERIQRVGHLRAGVAKVVTDPAFAPPARPGTTPPSVADLVTGWGVAEAVRHYYDLYGGDLAGKPAVIQGWGTVGATAAYYLARMGARVIGIIDRSGGILEPAGLSPERVAELSATRRGNQLSAPDLVPFEEVDAAIWSAGAAIFLPCAASRLVTRPQVDALLAGGLEVVSCGANVPFADDEIFYGPTYEHADRHAAVIPDFIANSGMARTFALLMESTTQDTDAAIFGDVSASIGSALAACRQRRREPTGIAAAAVEIALQQLVTPQAADVPLTQSA</sequence>
<protein>
    <submittedName>
        <fullName evidence="4">Amino acid dehydrogenase</fullName>
    </submittedName>
</protein>
<dbReference type="EMBL" id="QYRP01000002">
    <property type="protein sequence ID" value="RJS47842.1"/>
    <property type="molecule type" value="Genomic_DNA"/>
</dbReference>
<dbReference type="SMART" id="SM00839">
    <property type="entry name" value="ELFV_dehydrog"/>
    <property type="match status" value="1"/>
</dbReference>
<dbReference type="GO" id="GO:0006538">
    <property type="term" value="P:L-glutamate catabolic process"/>
    <property type="evidence" value="ECO:0007669"/>
    <property type="project" value="TreeGrafter"/>
</dbReference>
<evidence type="ECO:0000256" key="2">
    <source>
        <dbReference type="ARBA" id="ARBA00023002"/>
    </source>
</evidence>
<evidence type="ECO:0000313" key="5">
    <source>
        <dbReference type="Proteomes" id="UP000276542"/>
    </source>
</evidence>
<gene>
    <name evidence="4" type="ORF">D4739_07765</name>
</gene>
<evidence type="ECO:0000259" key="3">
    <source>
        <dbReference type="SMART" id="SM00839"/>
    </source>
</evidence>
<dbReference type="PANTHER" id="PTHR11606:SF13">
    <property type="entry name" value="GLUTAMATE DEHYDROGENASE 1, MITOCHONDRIAL"/>
    <property type="match status" value="1"/>
</dbReference>
<dbReference type="InterPro" id="IPR006096">
    <property type="entry name" value="Glu/Leu/Phe/Val/Trp_DH_C"/>
</dbReference>
<dbReference type="SUPFAM" id="SSF53223">
    <property type="entry name" value="Aminoacid dehydrogenase-like, N-terminal domain"/>
    <property type="match status" value="1"/>
</dbReference>
<proteinExistence type="inferred from homology"/>
<dbReference type="AlphaFoldDB" id="A0A3A5HC40"/>
<name>A0A3A5HC40_9ACTN</name>
<keyword evidence="5" id="KW-1185">Reference proteome</keyword>
<dbReference type="SUPFAM" id="SSF51735">
    <property type="entry name" value="NAD(P)-binding Rossmann-fold domains"/>
    <property type="match status" value="1"/>
</dbReference>
<dbReference type="Gene3D" id="3.40.50.720">
    <property type="entry name" value="NAD(P)-binding Rossmann-like Domain"/>
    <property type="match status" value="1"/>
</dbReference>
<evidence type="ECO:0000256" key="1">
    <source>
        <dbReference type="ARBA" id="ARBA00006382"/>
    </source>
</evidence>
<dbReference type="Gene3D" id="3.40.50.10860">
    <property type="entry name" value="Leucine Dehydrogenase, chain A, domain 1"/>
    <property type="match status" value="1"/>
</dbReference>
<comment type="caution">
    <text evidence="4">The sequence shown here is derived from an EMBL/GenBank/DDBJ whole genome shotgun (WGS) entry which is preliminary data.</text>
</comment>
<keyword evidence="2" id="KW-0560">Oxidoreductase</keyword>
<comment type="similarity">
    <text evidence="1">Belongs to the Glu/Leu/Phe/Val dehydrogenases family.</text>
</comment>